<gene>
    <name evidence="2" type="ORF">KIW84_035367</name>
</gene>
<dbReference type="Proteomes" id="UP001058974">
    <property type="component" value="Chromosome 3"/>
</dbReference>
<dbReference type="PANTHER" id="PTHR33067">
    <property type="entry name" value="RNA-DIRECTED DNA POLYMERASE-RELATED"/>
    <property type="match status" value="1"/>
</dbReference>
<feature type="region of interest" description="Disordered" evidence="1">
    <location>
        <begin position="129"/>
        <end position="163"/>
    </location>
</feature>
<accession>A0A9D4Y3H3</accession>
<proteinExistence type="predicted"/>
<evidence type="ECO:0000256" key="1">
    <source>
        <dbReference type="SAM" id="MobiDB-lite"/>
    </source>
</evidence>
<keyword evidence="3" id="KW-1185">Reference proteome</keyword>
<comment type="caution">
    <text evidence="2">The sequence shown here is derived from an EMBL/GenBank/DDBJ whole genome shotgun (WGS) entry which is preliminary data.</text>
</comment>
<dbReference type="AlphaFoldDB" id="A0A9D4Y3H3"/>
<dbReference type="Gramene" id="Psat03G0536700-T1">
    <property type="protein sequence ID" value="KAI5431178.1"/>
    <property type="gene ID" value="KIW84_035367"/>
</dbReference>
<reference evidence="2 3" key="1">
    <citation type="journal article" date="2022" name="Nat. Genet.">
        <title>Improved pea reference genome and pan-genome highlight genomic features and evolutionary characteristics.</title>
        <authorList>
            <person name="Yang T."/>
            <person name="Liu R."/>
            <person name="Luo Y."/>
            <person name="Hu S."/>
            <person name="Wang D."/>
            <person name="Wang C."/>
            <person name="Pandey M.K."/>
            <person name="Ge S."/>
            <person name="Xu Q."/>
            <person name="Li N."/>
            <person name="Li G."/>
            <person name="Huang Y."/>
            <person name="Saxena R.K."/>
            <person name="Ji Y."/>
            <person name="Li M."/>
            <person name="Yan X."/>
            <person name="He Y."/>
            <person name="Liu Y."/>
            <person name="Wang X."/>
            <person name="Xiang C."/>
            <person name="Varshney R.K."/>
            <person name="Ding H."/>
            <person name="Gao S."/>
            <person name="Zong X."/>
        </authorList>
    </citation>
    <scope>NUCLEOTIDE SEQUENCE [LARGE SCALE GENOMIC DNA]</scope>
    <source>
        <strain evidence="2 3">cv. Zhongwan 6</strain>
    </source>
</reference>
<organism evidence="2 3">
    <name type="scientific">Pisum sativum</name>
    <name type="common">Garden pea</name>
    <name type="synonym">Lathyrus oleraceus</name>
    <dbReference type="NCBI Taxonomy" id="3888"/>
    <lineage>
        <taxon>Eukaryota</taxon>
        <taxon>Viridiplantae</taxon>
        <taxon>Streptophyta</taxon>
        <taxon>Embryophyta</taxon>
        <taxon>Tracheophyta</taxon>
        <taxon>Spermatophyta</taxon>
        <taxon>Magnoliopsida</taxon>
        <taxon>eudicotyledons</taxon>
        <taxon>Gunneridae</taxon>
        <taxon>Pentapetalae</taxon>
        <taxon>rosids</taxon>
        <taxon>fabids</taxon>
        <taxon>Fabales</taxon>
        <taxon>Fabaceae</taxon>
        <taxon>Papilionoideae</taxon>
        <taxon>50 kb inversion clade</taxon>
        <taxon>NPAAA clade</taxon>
        <taxon>Hologalegina</taxon>
        <taxon>IRL clade</taxon>
        <taxon>Fabeae</taxon>
        <taxon>Lathyrus</taxon>
    </lineage>
</organism>
<protein>
    <submittedName>
        <fullName evidence="2">Uncharacterized protein</fullName>
    </submittedName>
</protein>
<evidence type="ECO:0000313" key="3">
    <source>
        <dbReference type="Proteomes" id="UP001058974"/>
    </source>
</evidence>
<evidence type="ECO:0000313" key="2">
    <source>
        <dbReference type="EMBL" id="KAI5431178.1"/>
    </source>
</evidence>
<sequence length="163" mass="18126">MKTPAGVHEVTDTTTLTARISQLHQMMKNMMTSPVVPVVEPVKETPILLGRPFLATGRTLIDMEKGELAMRVNSQQVVFNVLNALKHIDEEVAECLMISSWESIIHKNLLNISNVLEKELGKLDKYDNQQDGIISGPLCKPSRGSEPVEVLELSPKEKKQSIP</sequence>
<dbReference type="EMBL" id="JAMSHJ010000003">
    <property type="protein sequence ID" value="KAI5431178.1"/>
    <property type="molecule type" value="Genomic_DNA"/>
</dbReference>
<name>A0A9D4Y3H3_PEA</name>
<feature type="compositionally biased region" description="Basic and acidic residues" evidence="1">
    <location>
        <begin position="154"/>
        <end position="163"/>
    </location>
</feature>